<dbReference type="Pfam" id="PF00144">
    <property type="entry name" value="Beta-lactamase"/>
    <property type="match status" value="1"/>
</dbReference>
<dbReference type="PANTHER" id="PTHR46825:SF9">
    <property type="entry name" value="BETA-LACTAMASE-RELATED DOMAIN-CONTAINING PROTEIN"/>
    <property type="match status" value="1"/>
</dbReference>
<accession>A0A815JRJ1</accession>
<dbReference type="SUPFAM" id="SSF56601">
    <property type="entry name" value="beta-lactamase/transpeptidase-like"/>
    <property type="match status" value="1"/>
</dbReference>
<dbReference type="EMBL" id="CAJNOH010004959">
    <property type="protein sequence ID" value="CAF1385010.1"/>
    <property type="molecule type" value="Genomic_DNA"/>
</dbReference>
<comment type="caution">
    <text evidence="3">The sequence shown here is derived from an EMBL/GenBank/DDBJ whole genome shotgun (WGS) entry which is preliminary data.</text>
</comment>
<evidence type="ECO:0000256" key="1">
    <source>
        <dbReference type="SAM" id="SignalP"/>
    </source>
</evidence>
<feature type="domain" description="Beta-lactamase-related" evidence="2">
    <location>
        <begin position="29"/>
        <end position="221"/>
    </location>
</feature>
<protein>
    <recommendedName>
        <fullName evidence="2">Beta-lactamase-related domain-containing protein</fullName>
    </recommendedName>
</protein>
<dbReference type="EMBL" id="CAJNOL010006429">
    <property type="protein sequence ID" value="CAF1617843.1"/>
    <property type="molecule type" value="Genomic_DNA"/>
</dbReference>
<sequence>MQIFWLFIIITLIKAEDHQFKYPPTKPSIQPFLDDAYIPGAAIMVVKSNEVIYEEGIGYHSPPISEPRQPIDPLTSIFVLGSISKTFIVVAAMQMVELNRLNLDTDINEYLPSLMKIFHPQYPNISITTRHLLTHTSGIGTNFEEELTHYLPGDSFTQTNLGNVIQKYLSNEKSWLPIPPGNKTFYSNMGACLAAFIVERVAGASFEHYVQDKILKPLDIDEKKGGYRLSNFQDNKKNLVDHYIFNASWLEVYEKLAQQLNASRVKFLAT</sequence>
<proteinExistence type="predicted"/>
<feature type="chain" id="PRO_5035605879" description="Beta-lactamase-related domain-containing protein" evidence="1">
    <location>
        <begin position="16"/>
        <end position="270"/>
    </location>
</feature>
<evidence type="ECO:0000313" key="3">
    <source>
        <dbReference type="EMBL" id="CAF1385010.1"/>
    </source>
</evidence>
<dbReference type="InterPro" id="IPR012338">
    <property type="entry name" value="Beta-lactam/transpept-like"/>
</dbReference>
<dbReference type="Gene3D" id="3.40.710.10">
    <property type="entry name" value="DD-peptidase/beta-lactamase superfamily"/>
    <property type="match status" value="1"/>
</dbReference>
<keyword evidence="1" id="KW-0732">Signal</keyword>
<dbReference type="PANTHER" id="PTHR46825">
    <property type="entry name" value="D-ALANYL-D-ALANINE-CARBOXYPEPTIDASE/ENDOPEPTIDASE AMPH"/>
    <property type="match status" value="1"/>
</dbReference>
<dbReference type="InterPro" id="IPR001466">
    <property type="entry name" value="Beta-lactam-related"/>
</dbReference>
<dbReference type="InterPro" id="IPR050491">
    <property type="entry name" value="AmpC-like"/>
</dbReference>
<evidence type="ECO:0000313" key="5">
    <source>
        <dbReference type="Proteomes" id="UP000663854"/>
    </source>
</evidence>
<evidence type="ECO:0000313" key="4">
    <source>
        <dbReference type="EMBL" id="CAF1617843.1"/>
    </source>
</evidence>
<evidence type="ECO:0000313" key="6">
    <source>
        <dbReference type="Proteomes" id="UP000663870"/>
    </source>
</evidence>
<dbReference type="AlphaFoldDB" id="A0A815JRJ1"/>
<dbReference type="Proteomes" id="UP000663870">
    <property type="component" value="Unassembled WGS sequence"/>
</dbReference>
<dbReference type="Proteomes" id="UP000663854">
    <property type="component" value="Unassembled WGS sequence"/>
</dbReference>
<reference evidence="3" key="1">
    <citation type="submission" date="2021-02" db="EMBL/GenBank/DDBJ databases">
        <authorList>
            <person name="Nowell W R."/>
        </authorList>
    </citation>
    <scope>NUCLEOTIDE SEQUENCE</scope>
</reference>
<evidence type="ECO:0000259" key="2">
    <source>
        <dbReference type="Pfam" id="PF00144"/>
    </source>
</evidence>
<keyword evidence="6" id="KW-1185">Reference proteome</keyword>
<gene>
    <name evidence="4" type="ORF">JXQ802_LOCUS50206</name>
    <name evidence="3" type="ORF">PYM288_LOCUS34050</name>
</gene>
<feature type="signal peptide" evidence="1">
    <location>
        <begin position="1"/>
        <end position="15"/>
    </location>
</feature>
<organism evidence="3 5">
    <name type="scientific">Rotaria sordida</name>
    <dbReference type="NCBI Taxonomy" id="392033"/>
    <lineage>
        <taxon>Eukaryota</taxon>
        <taxon>Metazoa</taxon>
        <taxon>Spiralia</taxon>
        <taxon>Gnathifera</taxon>
        <taxon>Rotifera</taxon>
        <taxon>Eurotatoria</taxon>
        <taxon>Bdelloidea</taxon>
        <taxon>Philodinida</taxon>
        <taxon>Philodinidae</taxon>
        <taxon>Rotaria</taxon>
    </lineage>
</organism>
<name>A0A815JRJ1_9BILA</name>